<dbReference type="GO" id="GO:0016020">
    <property type="term" value="C:membrane"/>
    <property type="evidence" value="ECO:0007669"/>
    <property type="project" value="InterPro"/>
</dbReference>
<evidence type="ECO:0000256" key="1">
    <source>
        <dbReference type="ARBA" id="ARBA00008655"/>
    </source>
</evidence>
<feature type="transmembrane region" description="Helical" evidence="6">
    <location>
        <begin position="6"/>
        <end position="25"/>
    </location>
</feature>
<keyword evidence="4" id="KW-0443">Lipid metabolism</keyword>
<dbReference type="SUPFAM" id="SSF69593">
    <property type="entry name" value="Glycerol-3-phosphate (1)-acyltransferase"/>
    <property type="match status" value="1"/>
</dbReference>
<name>A0A0D2PG56_HYPSF</name>
<comment type="domain">
    <text evidence="4">The HXXXXD motif is essential for acyltransferase activity and may constitute the binding site for the phosphate moiety of the glycerol-3-phosphate.</text>
</comment>
<keyword evidence="4" id="KW-0444">Lipid biosynthesis</keyword>
<dbReference type="OrthoDB" id="202234at2759"/>
<evidence type="ECO:0000256" key="2">
    <source>
        <dbReference type="ARBA" id="ARBA00022679"/>
    </source>
</evidence>
<evidence type="ECO:0000256" key="3">
    <source>
        <dbReference type="ARBA" id="ARBA00023315"/>
    </source>
</evidence>
<dbReference type="SMART" id="SM00563">
    <property type="entry name" value="PlsC"/>
    <property type="match status" value="1"/>
</dbReference>
<dbReference type="PANTHER" id="PTHR10434">
    <property type="entry name" value="1-ACYL-SN-GLYCEROL-3-PHOSPHATE ACYLTRANSFERASE"/>
    <property type="match status" value="1"/>
</dbReference>
<keyword evidence="6" id="KW-0472">Membrane</keyword>
<keyword evidence="4" id="KW-0594">Phospholipid biosynthesis</keyword>
<sequence>MSFLVSLIRPLAYVSLPVILVRQVAVSSTVGRYYARVIFYVGTLFTVACGSIFIAAGLTLVGRSTDTNYFVARIFYTLISRGLDLHIEIEGEEHLQTTPTVLMVNHQSMLDIFVIGKLMPKKTAIMSKKSLQYTPLGPFMTLSGTIFIDRGNSASAFRSIAAAGEKMKADNTSLWIFPEGTRNLSPEPDMLPLKKGGFHLALNAGIPITPIVVENYWHLYHKSVFGSGTFTVRVLPPISTKEFTVADIGLLSTRVHDQMVAALCEISPHATAKAAPRQETPKPAPQSEPLEAAAPLLAPSLAAAGESLEAKASSSTNSSRASSSERRKMSSSSTGTETEEDEGMILVGRPT</sequence>
<reference evidence="9" key="1">
    <citation type="submission" date="2014-04" db="EMBL/GenBank/DDBJ databases">
        <title>Evolutionary Origins and Diversification of the Mycorrhizal Mutualists.</title>
        <authorList>
            <consortium name="DOE Joint Genome Institute"/>
            <consortium name="Mycorrhizal Genomics Consortium"/>
            <person name="Kohler A."/>
            <person name="Kuo A."/>
            <person name="Nagy L.G."/>
            <person name="Floudas D."/>
            <person name="Copeland A."/>
            <person name="Barry K.W."/>
            <person name="Cichocki N."/>
            <person name="Veneault-Fourrey C."/>
            <person name="LaButti K."/>
            <person name="Lindquist E.A."/>
            <person name="Lipzen A."/>
            <person name="Lundell T."/>
            <person name="Morin E."/>
            <person name="Murat C."/>
            <person name="Riley R."/>
            <person name="Ohm R."/>
            <person name="Sun H."/>
            <person name="Tunlid A."/>
            <person name="Henrissat B."/>
            <person name="Grigoriev I.V."/>
            <person name="Hibbett D.S."/>
            <person name="Martin F."/>
        </authorList>
    </citation>
    <scope>NUCLEOTIDE SEQUENCE [LARGE SCALE GENOMIC DNA]</scope>
    <source>
        <strain evidence="9">FD-334 SS-4</strain>
    </source>
</reference>
<dbReference type="GO" id="GO:0005783">
    <property type="term" value="C:endoplasmic reticulum"/>
    <property type="evidence" value="ECO:0007669"/>
    <property type="project" value="TreeGrafter"/>
</dbReference>
<protein>
    <recommendedName>
        <fullName evidence="4">1-acyl-sn-glycerol-3-phosphate acyltransferase</fullName>
        <ecNumber evidence="4">2.3.1.51</ecNumber>
    </recommendedName>
</protein>
<keyword evidence="3 4" id="KW-0012">Acyltransferase</keyword>
<organism evidence="8 9">
    <name type="scientific">Hypholoma sublateritium (strain FD-334 SS-4)</name>
    <dbReference type="NCBI Taxonomy" id="945553"/>
    <lineage>
        <taxon>Eukaryota</taxon>
        <taxon>Fungi</taxon>
        <taxon>Dikarya</taxon>
        <taxon>Basidiomycota</taxon>
        <taxon>Agaricomycotina</taxon>
        <taxon>Agaricomycetes</taxon>
        <taxon>Agaricomycetidae</taxon>
        <taxon>Agaricales</taxon>
        <taxon>Agaricineae</taxon>
        <taxon>Strophariaceae</taxon>
        <taxon>Hypholoma</taxon>
    </lineage>
</organism>
<accession>A0A0D2PG56</accession>
<dbReference type="Pfam" id="PF01553">
    <property type="entry name" value="Acyltransferase"/>
    <property type="match status" value="1"/>
</dbReference>
<evidence type="ECO:0000256" key="5">
    <source>
        <dbReference type="SAM" id="MobiDB-lite"/>
    </source>
</evidence>
<dbReference type="InterPro" id="IPR004552">
    <property type="entry name" value="AGP_acyltrans"/>
</dbReference>
<proteinExistence type="inferred from homology"/>
<keyword evidence="9" id="KW-1185">Reference proteome</keyword>
<dbReference type="AlphaFoldDB" id="A0A0D2PG56"/>
<dbReference type="EC" id="2.3.1.51" evidence="4"/>
<feature type="compositionally biased region" description="Low complexity" evidence="5">
    <location>
        <begin position="285"/>
        <end position="322"/>
    </location>
</feature>
<evidence type="ECO:0000256" key="6">
    <source>
        <dbReference type="SAM" id="Phobius"/>
    </source>
</evidence>
<gene>
    <name evidence="8" type="ORF">HYPSUDRAFT_127118</name>
</gene>
<keyword evidence="6" id="KW-0812">Transmembrane</keyword>
<dbReference type="GO" id="GO:0003841">
    <property type="term" value="F:1-acylglycerol-3-phosphate O-acyltransferase activity"/>
    <property type="evidence" value="ECO:0007669"/>
    <property type="project" value="UniProtKB-UniRule"/>
</dbReference>
<evidence type="ECO:0000259" key="7">
    <source>
        <dbReference type="SMART" id="SM00563"/>
    </source>
</evidence>
<feature type="domain" description="Phospholipid/glycerol acyltransferase" evidence="7">
    <location>
        <begin position="100"/>
        <end position="216"/>
    </location>
</feature>
<keyword evidence="6" id="KW-1133">Transmembrane helix</keyword>
<evidence type="ECO:0000313" key="9">
    <source>
        <dbReference type="Proteomes" id="UP000054270"/>
    </source>
</evidence>
<feature type="transmembrane region" description="Helical" evidence="6">
    <location>
        <begin position="37"/>
        <end position="61"/>
    </location>
</feature>
<dbReference type="EMBL" id="KN817518">
    <property type="protein sequence ID" value="KJA29764.1"/>
    <property type="molecule type" value="Genomic_DNA"/>
</dbReference>
<feature type="region of interest" description="Disordered" evidence="5">
    <location>
        <begin position="270"/>
        <end position="351"/>
    </location>
</feature>
<keyword evidence="4" id="KW-1208">Phospholipid metabolism</keyword>
<dbReference type="InterPro" id="IPR002123">
    <property type="entry name" value="Plipid/glycerol_acylTrfase"/>
</dbReference>
<dbReference type="CDD" id="cd07989">
    <property type="entry name" value="LPLAT_AGPAT-like"/>
    <property type="match status" value="1"/>
</dbReference>
<dbReference type="GO" id="GO:0006654">
    <property type="term" value="P:phosphatidic acid biosynthetic process"/>
    <property type="evidence" value="ECO:0007669"/>
    <property type="project" value="TreeGrafter"/>
</dbReference>
<comment type="similarity">
    <text evidence="1 4">Belongs to the 1-acyl-sn-glycerol-3-phosphate acyltransferase family.</text>
</comment>
<dbReference type="OMA" id="LLYQWSM"/>
<dbReference type="NCBIfam" id="TIGR00530">
    <property type="entry name" value="AGP_acyltrn"/>
    <property type="match status" value="1"/>
</dbReference>
<dbReference type="STRING" id="945553.A0A0D2PG56"/>
<dbReference type="PANTHER" id="PTHR10434:SF11">
    <property type="entry name" value="1-ACYL-SN-GLYCEROL-3-PHOSPHATE ACYLTRANSFERASE"/>
    <property type="match status" value="1"/>
</dbReference>
<dbReference type="Proteomes" id="UP000054270">
    <property type="component" value="Unassembled WGS sequence"/>
</dbReference>
<comment type="catalytic activity">
    <reaction evidence="4">
        <text>a 1-acyl-sn-glycero-3-phosphate + an acyl-CoA = a 1,2-diacyl-sn-glycero-3-phosphate + CoA</text>
        <dbReference type="Rhea" id="RHEA:19709"/>
        <dbReference type="ChEBI" id="CHEBI:57287"/>
        <dbReference type="ChEBI" id="CHEBI:57970"/>
        <dbReference type="ChEBI" id="CHEBI:58342"/>
        <dbReference type="ChEBI" id="CHEBI:58608"/>
        <dbReference type="EC" id="2.3.1.51"/>
    </reaction>
</comment>
<keyword evidence="2 4" id="KW-0808">Transferase</keyword>
<evidence type="ECO:0000313" key="8">
    <source>
        <dbReference type="EMBL" id="KJA29764.1"/>
    </source>
</evidence>
<evidence type="ECO:0000256" key="4">
    <source>
        <dbReference type="RuleBase" id="RU361267"/>
    </source>
</evidence>